<evidence type="ECO:0000256" key="9">
    <source>
        <dbReference type="ARBA" id="ARBA00023065"/>
    </source>
</evidence>
<evidence type="ECO:0000259" key="19">
    <source>
        <dbReference type="Pfam" id="PF07715"/>
    </source>
</evidence>
<sequence length="747" mass="82242">MKKTLLSLAITSSIAPFLFSSVAIAHQSADKNIERVVVTANRTQTAISDIAGTVWLVDLEQIETQINAGVDFKNALAQLIPSLDLGSQSRTNYSQNMRGRPMMVMIDGVSLNSSRGISRHLDAIDPFNVARIEVISGSTAVYGGGSIGGVINIITKEGDGNHEFNVGIKSGFAGHDDLGTNLAAATSWKNARSKGRVSLAYSQIDAMHDGNGDPIMMDTTQSGLQYTQSLDLMASTTFKINQQQSISMLGQYYNNESDGKHGLYFGDNSGSLFGDMTGVGIRAGLESEHVPQTKRSLFNVDYQHLDFFGHNLNIQAFMRSEDFDFYPRPRLNSTQDAISSFSSSEQSTDAYGFKFVLNKKWQAVDLAYGFDYDSEEFEALQTYYDPTIAQASGGLTIQSLFSVDRYPGFEVDSKAFFAQLSWQVIDSLSLSAGMRQQRMNNTVSDFVAGSASTQIAQNTAQSADAISGGSTDYDVTLFNLGAVFDITDNQQIWTNFAQAFELPNVAKYYGKGKYLPADANGHLALQEGSTVSIGNSRLKGIKTDSYELGWRFNNEDLTAQVSVYQSQSDQSIVTNRKTLLIDVKESPLRTRGIEGQIDYDINTAFRLGVNAHFVRGQSKTAQGDWAKIDVTKASSSKFTSYVAWQGDTLNVRLQSKTMFDLKDDGSKFNAKKADRQIDGYTELDLIVNYPLSTGTINFAVTNLLDKTYTTQWGKRAIYFYSPGYGPEALYDHKARGRSFNLNYSVKF</sequence>
<evidence type="ECO:0000256" key="8">
    <source>
        <dbReference type="ARBA" id="ARBA00023004"/>
    </source>
</evidence>
<keyword evidence="21" id="KW-1185">Reference proteome</keyword>
<keyword evidence="6 14" id="KW-0812">Transmembrane</keyword>
<dbReference type="Gene3D" id="2.40.170.20">
    <property type="entry name" value="TonB-dependent receptor, beta-barrel domain"/>
    <property type="match status" value="1"/>
</dbReference>
<keyword evidence="5" id="KW-0410">Iron transport</keyword>
<dbReference type="CDD" id="cd01347">
    <property type="entry name" value="ligand_gated_channel"/>
    <property type="match status" value="1"/>
</dbReference>
<accession>A0ABU9TYM1</accession>
<dbReference type="InterPro" id="IPR010917">
    <property type="entry name" value="TonB_rcpt_CS"/>
</dbReference>
<dbReference type="PROSITE" id="PS52016">
    <property type="entry name" value="TONB_DEPENDENT_REC_3"/>
    <property type="match status" value="1"/>
</dbReference>
<evidence type="ECO:0000259" key="18">
    <source>
        <dbReference type="Pfam" id="PF00593"/>
    </source>
</evidence>
<name>A0ABU9TYM1_9GAMM</name>
<comment type="subcellular location">
    <subcellularLocation>
        <location evidence="1 14">Cell outer membrane</location>
        <topology evidence="1 14">Multi-pass membrane protein</topology>
    </subcellularLocation>
</comment>
<dbReference type="InterPro" id="IPR036942">
    <property type="entry name" value="Beta-barrel_TonB_sf"/>
</dbReference>
<dbReference type="InterPro" id="IPR000531">
    <property type="entry name" value="Beta-barrel_TonB"/>
</dbReference>
<comment type="similarity">
    <text evidence="2 14 16">Belongs to the TonB-dependent receptor family.</text>
</comment>
<keyword evidence="8" id="KW-0408">Iron</keyword>
<feature type="domain" description="TonB-dependent receptor-like beta-barrel" evidence="18">
    <location>
        <begin position="241"/>
        <end position="703"/>
    </location>
</feature>
<evidence type="ECO:0000313" key="20">
    <source>
        <dbReference type="EMBL" id="MEM5549418.1"/>
    </source>
</evidence>
<evidence type="ECO:0000256" key="11">
    <source>
        <dbReference type="ARBA" id="ARBA00023136"/>
    </source>
</evidence>
<gene>
    <name evidence="20" type="ORF">WNY63_01550</name>
</gene>
<feature type="short sequence motif" description="TonB C-terminal box" evidence="15">
    <location>
        <begin position="730"/>
        <end position="747"/>
    </location>
</feature>
<evidence type="ECO:0000256" key="10">
    <source>
        <dbReference type="ARBA" id="ARBA00023077"/>
    </source>
</evidence>
<keyword evidence="3 14" id="KW-0813">Transport</keyword>
<dbReference type="Pfam" id="PF00593">
    <property type="entry name" value="TonB_dep_Rec_b-barrel"/>
    <property type="match status" value="1"/>
</dbReference>
<dbReference type="PANTHER" id="PTHR30069">
    <property type="entry name" value="TONB-DEPENDENT OUTER MEMBRANE RECEPTOR"/>
    <property type="match status" value="1"/>
</dbReference>
<dbReference type="RefSeq" id="WP_342883146.1">
    <property type="nucleotide sequence ID" value="NZ_JBBMQU010000002.1"/>
</dbReference>
<dbReference type="NCBIfam" id="TIGR01783">
    <property type="entry name" value="TonB-siderophor"/>
    <property type="match status" value="1"/>
</dbReference>
<feature type="chain" id="PRO_5045688348" evidence="17">
    <location>
        <begin position="26"/>
        <end position="747"/>
    </location>
</feature>
<dbReference type="EMBL" id="JBBMQU010000002">
    <property type="protein sequence ID" value="MEM5549418.1"/>
    <property type="molecule type" value="Genomic_DNA"/>
</dbReference>
<dbReference type="InterPro" id="IPR039426">
    <property type="entry name" value="TonB-dep_rcpt-like"/>
</dbReference>
<evidence type="ECO:0000256" key="1">
    <source>
        <dbReference type="ARBA" id="ARBA00004571"/>
    </source>
</evidence>
<dbReference type="InterPro" id="IPR037066">
    <property type="entry name" value="Plug_dom_sf"/>
</dbReference>
<evidence type="ECO:0000256" key="2">
    <source>
        <dbReference type="ARBA" id="ARBA00009810"/>
    </source>
</evidence>
<dbReference type="PROSITE" id="PS01156">
    <property type="entry name" value="TONB_DEPENDENT_REC_2"/>
    <property type="match status" value="1"/>
</dbReference>
<protein>
    <submittedName>
        <fullName evidence="20">TonB-dependent receptor</fullName>
    </submittedName>
</protein>
<evidence type="ECO:0000256" key="15">
    <source>
        <dbReference type="PROSITE-ProRule" id="PRU10144"/>
    </source>
</evidence>
<evidence type="ECO:0000256" key="3">
    <source>
        <dbReference type="ARBA" id="ARBA00022448"/>
    </source>
</evidence>
<comment type="caution">
    <text evidence="20">The sequence shown here is derived from an EMBL/GenBank/DDBJ whole genome shotgun (WGS) entry which is preliminary data.</text>
</comment>
<keyword evidence="13 14" id="KW-0998">Cell outer membrane</keyword>
<keyword evidence="9" id="KW-0406">Ion transport</keyword>
<evidence type="ECO:0000256" key="12">
    <source>
        <dbReference type="ARBA" id="ARBA00023170"/>
    </source>
</evidence>
<dbReference type="InterPro" id="IPR010105">
    <property type="entry name" value="TonB_sidphr_rcpt"/>
</dbReference>
<evidence type="ECO:0000256" key="16">
    <source>
        <dbReference type="RuleBase" id="RU003357"/>
    </source>
</evidence>
<feature type="signal peptide" evidence="17">
    <location>
        <begin position="1"/>
        <end position="25"/>
    </location>
</feature>
<evidence type="ECO:0000256" key="17">
    <source>
        <dbReference type="SAM" id="SignalP"/>
    </source>
</evidence>
<evidence type="ECO:0000256" key="7">
    <source>
        <dbReference type="ARBA" id="ARBA00022729"/>
    </source>
</evidence>
<keyword evidence="12 20" id="KW-0675">Receptor</keyword>
<reference evidence="20 21" key="1">
    <citation type="submission" date="2024-03" db="EMBL/GenBank/DDBJ databases">
        <title>Community enrichment and isolation of bacterial strains for fucoidan degradation.</title>
        <authorList>
            <person name="Sichert A."/>
        </authorList>
    </citation>
    <scope>NUCLEOTIDE SEQUENCE [LARGE SCALE GENOMIC DNA]</scope>
    <source>
        <strain evidence="20 21">AS81</strain>
    </source>
</reference>
<feature type="domain" description="TonB-dependent receptor plug" evidence="19">
    <location>
        <begin position="48"/>
        <end position="150"/>
    </location>
</feature>
<dbReference type="InterPro" id="IPR012910">
    <property type="entry name" value="Plug_dom"/>
</dbReference>
<evidence type="ECO:0000256" key="13">
    <source>
        <dbReference type="ARBA" id="ARBA00023237"/>
    </source>
</evidence>
<dbReference type="Pfam" id="PF07715">
    <property type="entry name" value="Plug"/>
    <property type="match status" value="1"/>
</dbReference>
<evidence type="ECO:0000256" key="6">
    <source>
        <dbReference type="ARBA" id="ARBA00022692"/>
    </source>
</evidence>
<dbReference type="SUPFAM" id="SSF56935">
    <property type="entry name" value="Porins"/>
    <property type="match status" value="1"/>
</dbReference>
<keyword evidence="4 14" id="KW-1134">Transmembrane beta strand</keyword>
<evidence type="ECO:0000313" key="21">
    <source>
        <dbReference type="Proteomes" id="UP001388366"/>
    </source>
</evidence>
<proteinExistence type="inferred from homology"/>
<dbReference type="PANTHER" id="PTHR30069:SF42">
    <property type="entry name" value="FERRIC AEROBACTIN RECEPTOR"/>
    <property type="match status" value="1"/>
</dbReference>
<keyword evidence="7 17" id="KW-0732">Signal</keyword>
<dbReference type="Gene3D" id="2.170.130.10">
    <property type="entry name" value="TonB-dependent receptor, plug domain"/>
    <property type="match status" value="1"/>
</dbReference>
<dbReference type="Proteomes" id="UP001388366">
    <property type="component" value="Unassembled WGS sequence"/>
</dbReference>
<keyword evidence="10 16" id="KW-0798">TonB box</keyword>
<evidence type="ECO:0000256" key="5">
    <source>
        <dbReference type="ARBA" id="ARBA00022496"/>
    </source>
</evidence>
<organism evidence="20 21">
    <name type="scientific">Pseudoalteromonas neustonica</name>
    <dbReference type="NCBI Taxonomy" id="1840331"/>
    <lineage>
        <taxon>Bacteria</taxon>
        <taxon>Pseudomonadati</taxon>
        <taxon>Pseudomonadota</taxon>
        <taxon>Gammaproteobacteria</taxon>
        <taxon>Alteromonadales</taxon>
        <taxon>Pseudoalteromonadaceae</taxon>
        <taxon>Pseudoalteromonas</taxon>
    </lineage>
</organism>
<keyword evidence="11 14" id="KW-0472">Membrane</keyword>
<evidence type="ECO:0000256" key="4">
    <source>
        <dbReference type="ARBA" id="ARBA00022452"/>
    </source>
</evidence>
<evidence type="ECO:0000256" key="14">
    <source>
        <dbReference type="PROSITE-ProRule" id="PRU01360"/>
    </source>
</evidence>